<dbReference type="AlphaFoldDB" id="A0A2X3F352"/>
<protein>
    <submittedName>
        <fullName evidence="1">Outer membrane protein</fullName>
    </submittedName>
</protein>
<dbReference type="EMBL" id="UAWQ01000009">
    <property type="protein sequence ID" value="SQC42931.1"/>
    <property type="molecule type" value="Genomic_DNA"/>
</dbReference>
<reference evidence="1 2" key="1">
    <citation type="submission" date="2018-06" db="EMBL/GenBank/DDBJ databases">
        <authorList>
            <consortium name="Pathogen Informatics"/>
            <person name="Doyle S."/>
        </authorList>
    </citation>
    <scope>NUCLEOTIDE SEQUENCE [LARGE SCALE GENOMIC DNA]</scope>
    <source>
        <strain evidence="1 2">NCTC13465</strain>
    </source>
</reference>
<dbReference type="Proteomes" id="UP000251721">
    <property type="component" value="Unassembled WGS sequence"/>
</dbReference>
<sequence>MEKTEELQQVARQVLSQRPEWGPQLSVLLCVCPQRHAQSDALTSALLALRWQLSQLRQQTGYAVPLALQGQVGSAMSRDLLWQAAIPGEAVKVWQPSCAPCSVPAWVSAGGRPRWSSRC</sequence>
<gene>
    <name evidence="1" type="ORF">NCTC13465_01406</name>
</gene>
<evidence type="ECO:0000313" key="1">
    <source>
        <dbReference type="EMBL" id="SQC42931.1"/>
    </source>
</evidence>
<evidence type="ECO:0000313" key="2">
    <source>
        <dbReference type="Proteomes" id="UP000251721"/>
    </source>
</evidence>
<name>A0A2X3F352_KLEPN</name>
<organism evidence="1 2">
    <name type="scientific">Klebsiella pneumoniae</name>
    <dbReference type="NCBI Taxonomy" id="573"/>
    <lineage>
        <taxon>Bacteria</taxon>
        <taxon>Pseudomonadati</taxon>
        <taxon>Pseudomonadota</taxon>
        <taxon>Gammaproteobacteria</taxon>
        <taxon>Enterobacterales</taxon>
        <taxon>Enterobacteriaceae</taxon>
        <taxon>Klebsiella/Raoultella group</taxon>
        <taxon>Klebsiella</taxon>
        <taxon>Klebsiella pneumoniae complex</taxon>
    </lineage>
</organism>
<accession>A0A2X3F352</accession>
<proteinExistence type="predicted"/>